<protein>
    <submittedName>
        <fullName evidence="1">Uncharacterized protein</fullName>
    </submittedName>
</protein>
<name>U1PIG9_9EURY</name>
<evidence type="ECO:0000313" key="1">
    <source>
        <dbReference type="EMBL" id="ERG91961.1"/>
    </source>
</evidence>
<gene>
    <name evidence="1" type="ORF">J07HQW1_01995</name>
</gene>
<dbReference type="HOGENOM" id="CLU_3210698_0_0_2"/>
<sequence length="44" mass="5158">MSNAIEIMLIFFFIDAEFRGYVLPVHKSAQCVVNERVSVQWLKQ</sequence>
<evidence type="ECO:0000313" key="2">
    <source>
        <dbReference type="Proteomes" id="UP000030649"/>
    </source>
</evidence>
<reference evidence="1 2" key="1">
    <citation type="journal article" date="2013" name="PLoS ONE">
        <title>Assembly-driven community genomics of a hypersaline microbial ecosystem.</title>
        <authorList>
            <person name="Podell S."/>
            <person name="Ugalde J.A."/>
            <person name="Narasingarao P."/>
            <person name="Banfield J.F."/>
            <person name="Heidelberg K.B."/>
            <person name="Allen E.E."/>
        </authorList>
    </citation>
    <scope>NUCLEOTIDE SEQUENCE [LARGE SCALE GENOMIC DNA]</scope>
    <source>
        <strain evidence="2">J07HQW1</strain>
    </source>
</reference>
<accession>U1PIG9</accession>
<proteinExistence type="predicted"/>
<dbReference type="Proteomes" id="UP000030649">
    <property type="component" value="Unassembled WGS sequence"/>
</dbReference>
<dbReference type="AlphaFoldDB" id="U1PIG9"/>
<dbReference type="STRING" id="1238424.J07HQW1_01995"/>
<organism evidence="1 2">
    <name type="scientific">Haloquadratum walsbyi J07HQW1</name>
    <dbReference type="NCBI Taxonomy" id="1238424"/>
    <lineage>
        <taxon>Archaea</taxon>
        <taxon>Methanobacteriati</taxon>
        <taxon>Methanobacteriota</taxon>
        <taxon>Stenosarchaea group</taxon>
        <taxon>Halobacteria</taxon>
        <taxon>Halobacteriales</taxon>
        <taxon>Haloferacaceae</taxon>
        <taxon>Haloquadratum</taxon>
    </lineage>
</organism>
<dbReference type="EMBL" id="KE356560">
    <property type="protein sequence ID" value="ERG91961.1"/>
    <property type="molecule type" value="Genomic_DNA"/>
</dbReference>